<dbReference type="EMBL" id="VCEJ01000002">
    <property type="protein sequence ID" value="TLV02192.1"/>
    <property type="molecule type" value="Genomic_DNA"/>
</dbReference>
<keyword evidence="1" id="KW-0597">Phosphoprotein</keyword>
<name>A0A5R9L0X8_9BACT</name>
<dbReference type="PANTHER" id="PTHR44520">
    <property type="entry name" value="RESPONSE REGULATOR RCP1-RELATED"/>
    <property type="match status" value="1"/>
</dbReference>
<keyword evidence="4" id="KW-1185">Reference proteome</keyword>
<dbReference type="InterPro" id="IPR001789">
    <property type="entry name" value="Sig_transdc_resp-reg_receiver"/>
</dbReference>
<evidence type="ECO:0000259" key="2">
    <source>
        <dbReference type="PROSITE" id="PS50110"/>
    </source>
</evidence>
<dbReference type="OrthoDB" id="671006at2"/>
<dbReference type="PANTHER" id="PTHR44520:SF2">
    <property type="entry name" value="RESPONSE REGULATOR RCP1"/>
    <property type="match status" value="1"/>
</dbReference>
<dbReference type="PROSITE" id="PS50110">
    <property type="entry name" value="RESPONSE_REGULATORY"/>
    <property type="match status" value="1"/>
</dbReference>
<dbReference type="Proteomes" id="UP000306402">
    <property type="component" value="Unassembled WGS sequence"/>
</dbReference>
<dbReference type="RefSeq" id="WP_138363401.1">
    <property type="nucleotide sequence ID" value="NZ_VCEJ01000002.1"/>
</dbReference>
<evidence type="ECO:0000313" key="3">
    <source>
        <dbReference type="EMBL" id="TLV02192.1"/>
    </source>
</evidence>
<dbReference type="GO" id="GO:0000160">
    <property type="term" value="P:phosphorelay signal transduction system"/>
    <property type="evidence" value="ECO:0007669"/>
    <property type="project" value="InterPro"/>
</dbReference>
<organism evidence="3 4">
    <name type="scientific">Dyadobacter luticola</name>
    <dbReference type="NCBI Taxonomy" id="1979387"/>
    <lineage>
        <taxon>Bacteria</taxon>
        <taxon>Pseudomonadati</taxon>
        <taxon>Bacteroidota</taxon>
        <taxon>Cytophagia</taxon>
        <taxon>Cytophagales</taxon>
        <taxon>Spirosomataceae</taxon>
        <taxon>Dyadobacter</taxon>
    </lineage>
</organism>
<dbReference type="AlphaFoldDB" id="A0A5R9L0X8"/>
<reference evidence="3 4" key="1">
    <citation type="submission" date="2019-05" db="EMBL/GenBank/DDBJ databases">
        <authorList>
            <person name="Qu J.-H."/>
        </authorList>
    </citation>
    <scope>NUCLEOTIDE SEQUENCE [LARGE SCALE GENOMIC DNA]</scope>
    <source>
        <strain evidence="3 4">T17</strain>
    </source>
</reference>
<feature type="modified residue" description="4-aspartylphosphate" evidence="1">
    <location>
        <position position="58"/>
    </location>
</feature>
<gene>
    <name evidence="3" type="ORF">FEN17_00695</name>
</gene>
<dbReference type="SMART" id="SM00448">
    <property type="entry name" value="REC"/>
    <property type="match status" value="1"/>
</dbReference>
<evidence type="ECO:0000256" key="1">
    <source>
        <dbReference type="PROSITE-ProRule" id="PRU00169"/>
    </source>
</evidence>
<dbReference type="InterPro" id="IPR052893">
    <property type="entry name" value="TCS_response_regulator"/>
</dbReference>
<dbReference type="InterPro" id="IPR011006">
    <property type="entry name" value="CheY-like_superfamily"/>
</dbReference>
<comment type="caution">
    <text evidence="3">The sequence shown here is derived from an EMBL/GenBank/DDBJ whole genome shotgun (WGS) entry which is preliminary data.</text>
</comment>
<dbReference type="Gene3D" id="3.40.50.2300">
    <property type="match status" value="1"/>
</dbReference>
<evidence type="ECO:0000313" key="4">
    <source>
        <dbReference type="Proteomes" id="UP000306402"/>
    </source>
</evidence>
<dbReference type="Pfam" id="PF00072">
    <property type="entry name" value="Response_reg"/>
    <property type="match status" value="1"/>
</dbReference>
<accession>A0A5R9L0X8</accession>
<proteinExistence type="predicted"/>
<dbReference type="SUPFAM" id="SSF52172">
    <property type="entry name" value="CheY-like"/>
    <property type="match status" value="1"/>
</dbReference>
<sequence length="130" mass="14352">MNDKIILLADDDADDRFFVQQAIASSGVSVKVIEVENGLELITFLKNNLVPISLILVDMNMPKMNGLEAISQIKAIPSSADVPVVMISTSPHQSLAEKAYQNGVTSFMPKPNTFDEFTDLIMSLYKRFLS</sequence>
<protein>
    <submittedName>
        <fullName evidence="3">Response regulator</fullName>
    </submittedName>
</protein>
<feature type="domain" description="Response regulatory" evidence="2">
    <location>
        <begin position="5"/>
        <end position="125"/>
    </location>
</feature>